<dbReference type="AlphaFoldDB" id="C5LUM6"/>
<keyword evidence="1" id="KW-0812">Transmembrane</keyword>
<reference evidence="2 3" key="1">
    <citation type="submission" date="2008-07" db="EMBL/GenBank/DDBJ databases">
        <authorList>
            <person name="El-Sayed N."/>
            <person name="Caler E."/>
            <person name="Inman J."/>
            <person name="Amedeo P."/>
            <person name="Hass B."/>
            <person name="Wortman J."/>
        </authorList>
    </citation>
    <scope>NUCLEOTIDE SEQUENCE [LARGE SCALE GENOMIC DNA]</scope>
    <source>
        <strain evidence="3">ATCC 50983 / TXsc</strain>
    </source>
</reference>
<dbReference type="Proteomes" id="UP000007800">
    <property type="component" value="Unassembled WGS sequence"/>
</dbReference>
<organism evidence="3">
    <name type="scientific">Perkinsus marinus (strain ATCC 50983 / TXsc)</name>
    <dbReference type="NCBI Taxonomy" id="423536"/>
    <lineage>
        <taxon>Eukaryota</taxon>
        <taxon>Sar</taxon>
        <taxon>Alveolata</taxon>
        <taxon>Perkinsozoa</taxon>
        <taxon>Perkinsea</taxon>
        <taxon>Perkinsida</taxon>
        <taxon>Perkinsidae</taxon>
        <taxon>Perkinsus</taxon>
    </lineage>
</organism>
<dbReference type="InParanoid" id="C5LUM6"/>
<keyword evidence="1" id="KW-0472">Membrane</keyword>
<accession>C5LUM6</accession>
<name>C5LUM6_PERM5</name>
<evidence type="ECO:0000256" key="1">
    <source>
        <dbReference type="SAM" id="Phobius"/>
    </source>
</evidence>
<feature type="non-terminal residue" evidence="2">
    <location>
        <position position="97"/>
    </location>
</feature>
<keyword evidence="3" id="KW-1185">Reference proteome</keyword>
<feature type="transmembrane region" description="Helical" evidence="1">
    <location>
        <begin position="23"/>
        <end position="41"/>
    </location>
</feature>
<keyword evidence="1" id="KW-1133">Transmembrane helix</keyword>
<dbReference type="GeneID" id="9051329"/>
<gene>
    <name evidence="2" type="ORF">Pmar_PMAR022799</name>
</gene>
<evidence type="ECO:0000313" key="3">
    <source>
        <dbReference type="Proteomes" id="UP000007800"/>
    </source>
</evidence>
<dbReference type="RefSeq" id="XP_002766850.1">
    <property type="nucleotide sequence ID" value="XM_002766804.1"/>
</dbReference>
<proteinExistence type="predicted"/>
<sequence length="97" mass="10755">VGKCFHFDPPLWFRWGRLVTNRWAFIPSLIGVLMLAALFGWSSSHLRLTGDVKQFDPRGSSLERVGNAIARSFPEGITAPYMLAFESTSAATVLSEP</sequence>
<protein>
    <submittedName>
        <fullName evidence="2">Uncharacterized protein</fullName>
    </submittedName>
</protein>
<feature type="non-terminal residue" evidence="2">
    <location>
        <position position="1"/>
    </location>
</feature>
<dbReference type="EMBL" id="GG685547">
    <property type="protein sequence ID" value="EEQ99567.1"/>
    <property type="molecule type" value="Genomic_DNA"/>
</dbReference>
<evidence type="ECO:0000313" key="2">
    <source>
        <dbReference type="EMBL" id="EEQ99567.1"/>
    </source>
</evidence>